<evidence type="ECO:0000256" key="5">
    <source>
        <dbReference type="ARBA" id="ARBA00022692"/>
    </source>
</evidence>
<sequence length="89" mass="9302">MSLGPVQLLIIAVIILVLFGRGRISEMMGDFGKGISSFKKGMNEEAEADRHSPAAPAPSARIEGPSHPAKPAGETVESNADKARDTTNG</sequence>
<keyword evidence="13" id="KW-1185">Reference proteome</keyword>
<dbReference type="HAMAP" id="MF_00236">
    <property type="entry name" value="TatA_E"/>
    <property type="match status" value="1"/>
</dbReference>
<keyword evidence="7 10" id="KW-1133">Transmembrane helix</keyword>
<comment type="function">
    <text evidence="10">Part of the twin-arginine translocation (Tat) system that transports large folded proteins containing a characteristic twin-arginine motif in their signal peptide across membranes. TatA could form the protein-conducting channel of the Tat system.</text>
</comment>
<evidence type="ECO:0000256" key="4">
    <source>
        <dbReference type="ARBA" id="ARBA00022519"/>
    </source>
</evidence>
<feature type="transmembrane region" description="Helical" evidence="10">
    <location>
        <begin position="6"/>
        <end position="24"/>
    </location>
</feature>
<keyword evidence="6 10" id="KW-0653">Protein transport</keyword>
<dbReference type="PANTHER" id="PTHR42982">
    <property type="entry name" value="SEC-INDEPENDENT PROTEIN TRANSLOCASE PROTEIN TATA"/>
    <property type="match status" value="1"/>
</dbReference>
<evidence type="ECO:0000256" key="1">
    <source>
        <dbReference type="ARBA" id="ARBA00004162"/>
    </source>
</evidence>
<accession>A0A3N5CS89</accession>
<dbReference type="Gene3D" id="1.20.5.3310">
    <property type="match status" value="1"/>
</dbReference>
<feature type="region of interest" description="Disordered" evidence="11">
    <location>
        <begin position="42"/>
        <end position="89"/>
    </location>
</feature>
<comment type="subcellular location">
    <subcellularLocation>
        <location evidence="1 10">Cell membrane</location>
        <topology evidence="1 10">Single-pass membrane protein</topology>
    </subcellularLocation>
</comment>
<dbReference type="NCBIfam" id="TIGR01411">
    <property type="entry name" value="tatAE"/>
    <property type="match status" value="1"/>
</dbReference>
<dbReference type="InterPro" id="IPR006312">
    <property type="entry name" value="TatA/E"/>
</dbReference>
<keyword evidence="8 10" id="KW-0811">Translocation</keyword>
<evidence type="ECO:0000256" key="9">
    <source>
        <dbReference type="ARBA" id="ARBA00023136"/>
    </source>
</evidence>
<keyword evidence="5 10" id="KW-0812">Transmembrane</keyword>
<reference evidence="12 13" key="1">
    <citation type="submission" date="2018-11" db="EMBL/GenBank/DDBJ databases">
        <title>Erythrobacter spongiae sp. nov., isolated from a marine sponge.</title>
        <authorList>
            <person name="Zhuang L."/>
            <person name="Luo L."/>
        </authorList>
    </citation>
    <scope>NUCLEOTIDE SEQUENCE [LARGE SCALE GENOMIC DNA]</scope>
    <source>
        <strain evidence="12 13">HN-E23</strain>
    </source>
</reference>
<dbReference type="GO" id="GO:0033281">
    <property type="term" value="C:TAT protein transport complex"/>
    <property type="evidence" value="ECO:0007669"/>
    <property type="project" value="UniProtKB-UniRule"/>
</dbReference>
<keyword evidence="4" id="KW-0997">Cell inner membrane</keyword>
<feature type="compositionally biased region" description="Basic and acidic residues" evidence="11">
    <location>
        <begin position="79"/>
        <end position="89"/>
    </location>
</feature>
<dbReference type="AlphaFoldDB" id="A0A3N5CS89"/>
<comment type="caution">
    <text evidence="12">The sequence shown here is derived from an EMBL/GenBank/DDBJ whole genome shotgun (WGS) entry which is preliminary data.</text>
</comment>
<evidence type="ECO:0000256" key="2">
    <source>
        <dbReference type="ARBA" id="ARBA00022448"/>
    </source>
</evidence>
<dbReference type="Pfam" id="PF02416">
    <property type="entry name" value="TatA_B_E"/>
    <property type="match status" value="1"/>
</dbReference>
<evidence type="ECO:0000256" key="7">
    <source>
        <dbReference type="ARBA" id="ARBA00022989"/>
    </source>
</evidence>
<dbReference type="GO" id="GO:0043953">
    <property type="term" value="P:protein transport by the Tat complex"/>
    <property type="evidence" value="ECO:0007669"/>
    <property type="project" value="UniProtKB-UniRule"/>
</dbReference>
<keyword evidence="3 10" id="KW-1003">Cell membrane</keyword>
<name>A0A3N5CS89_9SPHN</name>
<dbReference type="RefSeq" id="WP_123881030.1">
    <property type="nucleotide sequence ID" value="NZ_RPFZ01000001.1"/>
</dbReference>
<gene>
    <name evidence="10 12" type="primary">tatA</name>
    <name evidence="12" type="ORF">EG799_10660</name>
</gene>
<comment type="subunit">
    <text evidence="10">The Tat system comprises two distinct complexes: a TatABC complex, containing multiple copies of TatA, TatB and TatC subunits, and a separate TatA complex, containing only TatA subunits. Substrates initially bind to the TatABC complex, which probably triggers association of the separate TatA complex to form the active translocon.</text>
</comment>
<protein>
    <recommendedName>
        <fullName evidence="10">Sec-independent protein translocase protein TatA</fullName>
    </recommendedName>
</protein>
<dbReference type="OrthoDB" id="7161179at2"/>
<evidence type="ECO:0000313" key="12">
    <source>
        <dbReference type="EMBL" id="RPF72023.1"/>
    </source>
</evidence>
<evidence type="ECO:0000256" key="11">
    <source>
        <dbReference type="SAM" id="MobiDB-lite"/>
    </source>
</evidence>
<evidence type="ECO:0000256" key="8">
    <source>
        <dbReference type="ARBA" id="ARBA00023010"/>
    </source>
</evidence>
<keyword evidence="2 10" id="KW-0813">Transport</keyword>
<organism evidence="12 13">
    <name type="scientific">Aurantiacibacter spongiae</name>
    <dbReference type="NCBI Taxonomy" id="2488860"/>
    <lineage>
        <taxon>Bacteria</taxon>
        <taxon>Pseudomonadati</taxon>
        <taxon>Pseudomonadota</taxon>
        <taxon>Alphaproteobacteria</taxon>
        <taxon>Sphingomonadales</taxon>
        <taxon>Erythrobacteraceae</taxon>
        <taxon>Aurantiacibacter</taxon>
    </lineage>
</organism>
<comment type="similarity">
    <text evidence="10">Belongs to the TatA/E family.</text>
</comment>
<evidence type="ECO:0000256" key="10">
    <source>
        <dbReference type="HAMAP-Rule" id="MF_00236"/>
    </source>
</evidence>
<dbReference type="EMBL" id="RPFZ01000001">
    <property type="protein sequence ID" value="RPF72023.1"/>
    <property type="molecule type" value="Genomic_DNA"/>
</dbReference>
<keyword evidence="9 10" id="KW-0472">Membrane</keyword>
<evidence type="ECO:0000256" key="3">
    <source>
        <dbReference type="ARBA" id="ARBA00022475"/>
    </source>
</evidence>
<proteinExistence type="inferred from homology"/>
<dbReference type="InterPro" id="IPR003369">
    <property type="entry name" value="TatA/B/E"/>
</dbReference>
<dbReference type="GO" id="GO:0008320">
    <property type="term" value="F:protein transmembrane transporter activity"/>
    <property type="evidence" value="ECO:0007669"/>
    <property type="project" value="UniProtKB-UniRule"/>
</dbReference>
<dbReference type="Proteomes" id="UP000275232">
    <property type="component" value="Unassembled WGS sequence"/>
</dbReference>
<evidence type="ECO:0000313" key="13">
    <source>
        <dbReference type="Proteomes" id="UP000275232"/>
    </source>
</evidence>
<dbReference type="PANTHER" id="PTHR42982:SF1">
    <property type="entry name" value="SEC-INDEPENDENT PROTEIN TRANSLOCASE PROTEIN TATA"/>
    <property type="match status" value="1"/>
</dbReference>
<evidence type="ECO:0000256" key="6">
    <source>
        <dbReference type="ARBA" id="ARBA00022927"/>
    </source>
</evidence>